<protein>
    <submittedName>
        <fullName evidence="2">Uncharacterized protein</fullName>
    </submittedName>
</protein>
<keyword evidence="1" id="KW-0812">Transmembrane</keyword>
<evidence type="ECO:0000313" key="3">
    <source>
        <dbReference type="Proteomes" id="UP000283709"/>
    </source>
</evidence>
<feature type="transmembrane region" description="Helical" evidence="1">
    <location>
        <begin position="15"/>
        <end position="37"/>
    </location>
</feature>
<organism evidence="2 3">
    <name type="scientific">Paraburkholderia fungorum</name>
    <dbReference type="NCBI Taxonomy" id="134537"/>
    <lineage>
        <taxon>Bacteria</taxon>
        <taxon>Pseudomonadati</taxon>
        <taxon>Pseudomonadota</taxon>
        <taxon>Betaproteobacteria</taxon>
        <taxon>Burkholderiales</taxon>
        <taxon>Burkholderiaceae</taxon>
        <taxon>Paraburkholderia</taxon>
    </lineage>
</organism>
<dbReference type="Proteomes" id="UP000283709">
    <property type="component" value="Unassembled WGS sequence"/>
</dbReference>
<proteinExistence type="predicted"/>
<keyword evidence="1" id="KW-0472">Membrane</keyword>
<dbReference type="EMBL" id="MCAS01000067">
    <property type="protein sequence ID" value="RKF31517.1"/>
    <property type="molecule type" value="Genomic_DNA"/>
</dbReference>
<sequence>MIRLTVRGCFVAESWTGIVVGLCGMSAAVLLVAVHYWREMTRRRKLKRMDHRDWWEVMRDRH</sequence>
<dbReference type="AlphaFoldDB" id="A0A3R7HJY0"/>
<evidence type="ECO:0000256" key="1">
    <source>
        <dbReference type="SAM" id="Phobius"/>
    </source>
</evidence>
<comment type="caution">
    <text evidence="2">The sequence shown here is derived from an EMBL/GenBank/DDBJ whole genome shotgun (WGS) entry which is preliminary data.</text>
</comment>
<name>A0A3R7HJY0_9BURK</name>
<reference evidence="2 3" key="1">
    <citation type="submission" date="2016-07" db="EMBL/GenBank/DDBJ databases">
        <title>Genome analysis of Burkholderia fungorum ES3-20.</title>
        <authorList>
            <person name="Xu D."/>
            <person name="Yao R."/>
            <person name="Zheng S."/>
        </authorList>
    </citation>
    <scope>NUCLEOTIDE SEQUENCE [LARGE SCALE GENOMIC DNA]</scope>
    <source>
        <strain evidence="2 3">ES3-20</strain>
    </source>
</reference>
<evidence type="ECO:0000313" key="2">
    <source>
        <dbReference type="EMBL" id="RKF31517.1"/>
    </source>
</evidence>
<gene>
    <name evidence="2" type="ORF">BCY88_12185</name>
</gene>
<keyword evidence="1" id="KW-1133">Transmembrane helix</keyword>
<accession>A0A3R7HJY0</accession>